<accession>A0ABQ3E730</accession>
<dbReference type="Proteomes" id="UP000637980">
    <property type="component" value="Unassembled WGS sequence"/>
</dbReference>
<sequence>MTTLTLPDGFKPHFRKSNLTDPWEPIYSSVLEDRVQIGLYLDEPHCNARGFVHGGLISALSDNAMGLSCVQVLRSGGTQVKGLLTISLQTNFVSAAAKGAWLMVDTDYTKCGRSICYARSTVFADGEVVANSMASFKLISSPVPA</sequence>
<reference evidence="5" key="1">
    <citation type="journal article" date="2019" name="Int. J. Syst. Evol. Microbiol.">
        <title>The Global Catalogue of Microorganisms (GCM) 10K type strain sequencing project: providing services to taxonomists for standard genome sequencing and annotation.</title>
        <authorList>
            <consortium name="The Broad Institute Genomics Platform"/>
            <consortium name="The Broad Institute Genome Sequencing Center for Infectious Disease"/>
            <person name="Wu L."/>
            <person name="Ma J."/>
        </authorList>
    </citation>
    <scope>NUCLEOTIDE SEQUENCE [LARGE SCALE GENOMIC DNA]</scope>
    <source>
        <strain evidence="5">KCTC 12861</strain>
    </source>
</reference>
<dbReference type="SUPFAM" id="SSF54637">
    <property type="entry name" value="Thioesterase/thiol ester dehydrase-isomerase"/>
    <property type="match status" value="1"/>
</dbReference>
<dbReference type="EMBL" id="BMXE01000002">
    <property type="protein sequence ID" value="GHB27143.1"/>
    <property type="molecule type" value="Genomic_DNA"/>
</dbReference>
<evidence type="ECO:0000256" key="1">
    <source>
        <dbReference type="ARBA" id="ARBA00008324"/>
    </source>
</evidence>
<evidence type="ECO:0000313" key="5">
    <source>
        <dbReference type="Proteomes" id="UP000637980"/>
    </source>
</evidence>
<dbReference type="InterPro" id="IPR006683">
    <property type="entry name" value="Thioestr_dom"/>
</dbReference>
<dbReference type="InterPro" id="IPR039298">
    <property type="entry name" value="ACOT13"/>
</dbReference>
<organism evidence="4 5">
    <name type="scientific">Pseudovibrio japonicus</name>
    <dbReference type="NCBI Taxonomy" id="366534"/>
    <lineage>
        <taxon>Bacteria</taxon>
        <taxon>Pseudomonadati</taxon>
        <taxon>Pseudomonadota</taxon>
        <taxon>Alphaproteobacteria</taxon>
        <taxon>Hyphomicrobiales</taxon>
        <taxon>Stappiaceae</taxon>
        <taxon>Pseudovibrio</taxon>
    </lineage>
</organism>
<evidence type="ECO:0000313" key="4">
    <source>
        <dbReference type="EMBL" id="GHB27143.1"/>
    </source>
</evidence>
<proteinExistence type="inferred from homology"/>
<dbReference type="Gene3D" id="3.10.129.10">
    <property type="entry name" value="Hotdog Thioesterase"/>
    <property type="match status" value="1"/>
</dbReference>
<comment type="similarity">
    <text evidence="1">Belongs to the thioesterase PaaI family.</text>
</comment>
<dbReference type="InterPro" id="IPR029069">
    <property type="entry name" value="HotDog_dom_sf"/>
</dbReference>
<dbReference type="Pfam" id="PF03061">
    <property type="entry name" value="4HBT"/>
    <property type="match status" value="1"/>
</dbReference>
<dbReference type="CDD" id="cd03443">
    <property type="entry name" value="PaaI_thioesterase"/>
    <property type="match status" value="1"/>
</dbReference>
<name>A0ABQ3E730_9HYPH</name>
<dbReference type="PANTHER" id="PTHR21660:SF1">
    <property type="entry name" value="ACYL-COENZYME A THIOESTERASE 13"/>
    <property type="match status" value="1"/>
</dbReference>
<dbReference type="PANTHER" id="PTHR21660">
    <property type="entry name" value="THIOESTERASE SUPERFAMILY MEMBER-RELATED"/>
    <property type="match status" value="1"/>
</dbReference>
<evidence type="ECO:0000256" key="2">
    <source>
        <dbReference type="ARBA" id="ARBA00022801"/>
    </source>
</evidence>
<keyword evidence="2" id="KW-0378">Hydrolase</keyword>
<gene>
    <name evidence="4" type="ORF">GCM10007094_14340</name>
</gene>
<evidence type="ECO:0000259" key="3">
    <source>
        <dbReference type="Pfam" id="PF03061"/>
    </source>
</evidence>
<protein>
    <submittedName>
        <fullName evidence="4">PaaI thioesterase</fullName>
    </submittedName>
</protein>
<comment type="caution">
    <text evidence="4">The sequence shown here is derived from an EMBL/GenBank/DDBJ whole genome shotgun (WGS) entry which is preliminary data.</text>
</comment>
<feature type="domain" description="Thioesterase" evidence="3">
    <location>
        <begin position="50"/>
        <end position="128"/>
    </location>
</feature>
<dbReference type="RefSeq" id="WP_209008922.1">
    <property type="nucleotide sequence ID" value="NZ_BMXE01000002.1"/>
</dbReference>
<keyword evidence="5" id="KW-1185">Reference proteome</keyword>